<evidence type="ECO:0000256" key="1">
    <source>
        <dbReference type="SAM" id="MobiDB-lite"/>
    </source>
</evidence>
<name>A0A3E1KT51_9XANT</name>
<protein>
    <submittedName>
        <fullName evidence="2">Uncharacterized protein</fullName>
    </submittedName>
</protein>
<evidence type="ECO:0000313" key="2">
    <source>
        <dbReference type="EMBL" id="RFF42952.1"/>
    </source>
</evidence>
<accession>A0A3E1KT51</accession>
<dbReference type="AlphaFoldDB" id="A0A3E1KT51"/>
<evidence type="ECO:0000313" key="3">
    <source>
        <dbReference type="Proteomes" id="UP000259570"/>
    </source>
</evidence>
<feature type="region of interest" description="Disordered" evidence="1">
    <location>
        <begin position="65"/>
        <end position="84"/>
    </location>
</feature>
<dbReference type="PROSITE" id="PS51257">
    <property type="entry name" value="PROKAR_LIPOPROTEIN"/>
    <property type="match status" value="1"/>
</dbReference>
<reference evidence="2 3" key="1">
    <citation type="submission" date="2018-08" db="EMBL/GenBank/DDBJ databases">
        <title>Genome sequencing of X. nasturtii WHRI 8984.</title>
        <authorList>
            <person name="Studholme D.J."/>
            <person name="Mchugh J."/>
            <person name="Vicente J."/>
        </authorList>
    </citation>
    <scope>NUCLEOTIDE SEQUENCE [LARGE SCALE GENOMIC DNA]</scope>
    <source>
        <strain evidence="2 3">WHRI 8984</strain>
    </source>
</reference>
<comment type="caution">
    <text evidence="2">The sequence shown here is derived from an EMBL/GenBank/DDBJ whole genome shotgun (WGS) entry which is preliminary data.</text>
</comment>
<dbReference type="EMBL" id="QUZM01000001">
    <property type="protein sequence ID" value="RFF42952.1"/>
    <property type="molecule type" value="Genomic_DNA"/>
</dbReference>
<dbReference type="Proteomes" id="UP000259570">
    <property type="component" value="Unassembled WGS sequence"/>
</dbReference>
<proteinExistence type="predicted"/>
<sequence length="84" mass="8873">MCWRYRPPCSSINGSAWPFSPWSVGCCTASASAANKPPEPATDTAHALHAPSWQARKATCLQRMPLPSSASSPCTAAADSIDRP</sequence>
<organism evidence="2 3">
    <name type="scientific">Xanthomonas nasturtii</name>
    <dbReference type="NCBI Taxonomy" id="1843581"/>
    <lineage>
        <taxon>Bacteria</taxon>
        <taxon>Pseudomonadati</taxon>
        <taxon>Pseudomonadota</taxon>
        <taxon>Gammaproteobacteria</taxon>
        <taxon>Lysobacterales</taxon>
        <taxon>Lysobacteraceae</taxon>
        <taxon>Xanthomonas</taxon>
    </lineage>
</organism>
<gene>
    <name evidence="2" type="ORF">DZD52_00130</name>
</gene>